<reference evidence="1" key="1">
    <citation type="submission" date="2022-07" db="EMBL/GenBank/DDBJ databases">
        <title>Genome Sequence of Physisporinus lineatus.</title>
        <authorList>
            <person name="Buettner E."/>
        </authorList>
    </citation>
    <scope>NUCLEOTIDE SEQUENCE</scope>
    <source>
        <strain evidence="1">VT162</strain>
    </source>
</reference>
<sequence>MPWDPATHFADELASDSTASGLMATVSQGILDAQDGVGQIAIALLQGQKAPAASRDQVINGLTPARTALGQISTSDATATKDLGTLTRQVASASAAGAGVIANCV</sequence>
<evidence type="ECO:0000313" key="2">
    <source>
        <dbReference type="Proteomes" id="UP001212997"/>
    </source>
</evidence>
<dbReference type="AlphaFoldDB" id="A0AAD5YJE9"/>
<dbReference type="Proteomes" id="UP001212997">
    <property type="component" value="Unassembled WGS sequence"/>
</dbReference>
<name>A0AAD5YJE9_9APHY</name>
<organism evidence="1 2">
    <name type="scientific">Meripilus lineatus</name>
    <dbReference type="NCBI Taxonomy" id="2056292"/>
    <lineage>
        <taxon>Eukaryota</taxon>
        <taxon>Fungi</taxon>
        <taxon>Dikarya</taxon>
        <taxon>Basidiomycota</taxon>
        <taxon>Agaricomycotina</taxon>
        <taxon>Agaricomycetes</taxon>
        <taxon>Polyporales</taxon>
        <taxon>Meripilaceae</taxon>
        <taxon>Meripilus</taxon>
    </lineage>
</organism>
<gene>
    <name evidence="1" type="ORF">NLI96_g3058</name>
</gene>
<accession>A0AAD5YJE9</accession>
<proteinExistence type="predicted"/>
<comment type="caution">
    <text evidence="1">The sequence shown here is derived from an EMBL/GenBank/DDBJ whole genome shotgun (WGS) entry which is preliminary data.</text>
</comment>
<dbReference type="EMBL" id="JANAWD010000073">
    <property type="protein sequence ID" value="KAJ3488153.1"/>
    <property type="molecule type" value="Genomic_DNA"/>
</dbReference>
<protein>
    <submittedName>
        <fullName evidence="1">Uncharacterized protein</fullName>
    </submittedName>
</protein>
<evidence type="ECO:0000313" key="1">
    <source>
        <dbReference type="EMBL" id="KAJ3488153.1"/>
    </source>
</evidence>
<keyword evidence="2" id="KW-1185">Reference proteome</keyword>